<keyword evidence="2" id="KW-1185">Reference proteome</keyword>
<evidence type="ECO:0000313" key="1">
    <source>
        <dbReference type="EMBL" id="KAH7909777.1"/>
    </source>
</evidence>
<dbReference type="Proteomes" id="UP000790377">
    <property type="component" value="Unassembled WGS sequence"/>
</dbReference>
<gene>
    <name evidence="1" type="ORF">BJ138DRAFT_187117</name>
</gene>
<dbReference type="EMBL" id="MU267742">
    <property type="protein sequence ID" value="KAH7909777.1"/>
    <property type="molecule type" value="Genomic_DNA"/>
</dbReference>
<proteinExistence type="predicted"/>
<sequence>MLTTFLVASSSLPLFAAAQSAASIAYTPVSGACPSGFTLVRQAGAIGNQTVGAEEAAYIAGRKANVIPNAWKTYLANIQATNASLPSYVASILGGDNSADYPNLGIACSGGGWRATMFGAGVLNFLDGRNATSVALGTGGLLQAAQYLTGLSGGSGLVGSLAQANFPTQELLAYGENSSDPTNAWGGWQIPITQQDPYTNMTLNDEYVQELIEEIAGKYHAGFAVSYNDVTARDNGRHFVNGTSASNFFDDTLLHGAGYLWSGVADLTSFQSYSQPFPILVATLLSPNANFSTLIPGGGLIIPQSNPIIELNPYEMGSFDPTLSAFTPMKYLGTVNETVCVTNLDQTGIVIGASGDWNTIYNTSEAVLMNSTVYPVVTALNATLPQADIVLDSAVFPNAFNGPSMAGQFIDANETIIMMSDGGSNGEAVPIQPLLVKARGLDTIFAVDSNQDWTNAYWSAGGSLVNTQNRIDTLFPTAYSFPPVPTNTSEFIAQNLATRPTFFGCDSSTEAPLIIYLANGGPPRNGETPLLNQAPASVTYPELQAILDQTYTVAAQGYPENSTAVIDPEWPACLACAIVDRARNRTGTARSGICATCMDRYCWDGSTEGLETTTTGAASALRVGSAWSVTGVVAASLMMLIQYF</sequence>
<protein>
    <submittedName>
        <fullName evidence="1">Lysophospholipase catalytic domain-containing protein</fullName>
    </submittedName>
</protein>
<reference evidence="1" key="1">
    <citation type="journal article" date="2021" name="New Phytol.">
        <title>Evolutionary innovations through gain and loss of genes in the ectomycorrhizal Boletales.</title>
        <authorList>
            <person name="Wu G."/>
            <person name="Miyauchi S."/>
            <person name="Morin E."/>
            <person name="Kuo A."/>
            <person name="Drula E."/>
            <person name="Varga T."/>
            <person name="Kohler A."/>
            <person name="Feng B."/>
            <person name="Cao Y."/>
            <person name="Lipzen A."/>
            <person name="Daum C."/>
            <person name="Hundley H."/>
            <person name="Pangilinan J."/>
            <person name="Johnson J."/>
            <person name="Barry K."/>
            <person name="LaButti K."/>
            <person name="Ng V."/>
            <person name="Ahrendt S."/>
            <person name="Min B."/>
            <person name="Choi I.G."/>
            <person name="Park H."/>
            <person name="Plett J.M."/>
            <person name="Magnuson J."/>
            <person name="Spatafora J.W."/>
            <person name="Nagy L.G."/>
            <person name="Henrissat B."/>
            <person name="Grigoriev I.V."/>
            <person name="Yang Z.L."/>
            <person name="Xu J."/>
            <person name="Martin F.M."/>
        </authorList>
    </citation>
    <scope>NUCLEOTIDE SEQUENCE</scope>
    <source>
        <strain evidence="1">ATCC 28755</strain>
    </source>
</reference>
<comment type="caution">
    <text evidence="1">The sequence shown here is derived from an EMBL/GenBank/DDBJ whole genome shotgun (WGS) entry which is preliminary data.</text>
</comment>
<name>A0ACB8A954_9AGAM</name>
<accession>A0ACB8A954</accession>
<organism evidence="1 2">
    <name type="scientific">Hygrophoropsis aurantiaca</name>
    <dbReference type="NCBI Taxonomy" id="72124"/>
    <lineage>
        <taxon>Eukaryota</taxon>
        <taxon>Fungi</taxon>
        <taxon>Dikarya</taxon>
        <taxon>Basidiomycota</taxon>
        <taxon>Agaricomycotina</taxon>
        <taxon>Agaricomycetes</taxon>
        <taxon>Agaricomycetidae</taxon>
        <taxon>Boletales</taxon>
        <taxon>Coniophorineae</taxon>
        <taxon>Hygrophoropsidaceae</taxon>
        <taxon>Hygrophoropsis</taxon>
    </lineage>
</organism>
<evidence type="ECO:0000313" key="2">
    <source>
        <dbReference type="Proteomes" id="UP000790377"/>
    </source>
</evidence>